<sequence length="243" mass="24971">MGQRVRGSEGQDSSEPQLLWNTRLTARRLPGGVRGAPVSGGPGSWRWARVLVLEVGRVLEVGPGPGPGPGGGPGSWSWRWARVLVLEVARVLVLEVGPAAVFQRSVLLGEQPALRCLVSQVLFSETRGEETPGGRRLLLRASGPQGPQGLGPSGPQGPQGPRALRGLRGLGASGASGPQGPQGPQALRVSGASGPQGPQGLGPSGASGFQGFQGFRPTAAACWRVVSSGCRCYKTWGLGVSDL</sequence>
<reference evidence="2 3" key="1">
    <citation type="submission" date="2019-03" db="EMBL/GenBank/DDBJ databases">
        <title>First draft genome of Liparis tanakae, snailfish: a comprehensive survey of snailfish specific genes.</title>
        <authorList>
            <person name="Kim W."/>
            <person name="Song I."/>
            <person name="Jeong J.-H."/>
            <person name="Kim D."/>
            <person name="Kim S."/>
            <person name="Ryu S."/>
            <person name="Song J.Y."/>
            <person name="Lee S.K."/>
        </authorList>
    </citation>
    <scope>NUCLEOTIDE SEQUENCE [LARGE SCALE GENOMIC DNA]</scope>
    <source>
        <tissue evidence="2">Muscle</tissue>
    </source>
</reference>
<dbReference type="Proteomes" id="UP000314294">
    <property type="component" value="Unassembled WGS sequence"/>
</dbReference>
<comment type="caution">
    <text evidence="2">The sequence shown here is derived from an EMBL/GenBank/DDBJ whole genome shotgun (WGS) entry which is preliminary data.</text>
</comment>
<protein>
    <submittedName>
        <fullName evidence="2">Uncharacterized protein</fullName>
    </submittedName>
</protein>
<evidence type="ECO:0000256" key="1">
    <source>
        <dbReference type="SAM" id="MobiDB-lite"/>
    </source>
</evidence>
<feature type="compositionally biased region" description="Low complexity" evidence="1">
    <location>
        <begin position="175"/>
        <end position="196"/>
    </location>
</feature>
<accession>A0A4Z2E8K9</accession>
<evidence type="ECO:0000313" key="3">
    <source>
        <dbReference type="Proteomes" id="UP000314294"/>
    </source>
</evidence>
<organism evidence="2 3">
    <name type="scientific">Liparis tanakae</name>
    <name type="common">Tanaka's snailfish</name>
    <dbReference type="NCBI Taxonomy" id="230148"/>
    <lineage>
        <taxon>Eukaryota</taxon>
        <taxon>Metazoa</taxon>
        <taxon>Chordata</taxon>
        <taxon>Craniata</taxon>
        <taxon>Vertebrata</taxon>
        <taxon>Euteleostomi</taxon>
        <taxon>Actinopterygii</taxon>
        <taxon>Neopterygii</taxon>
        <taxon>Teleostei</taxon>
        <taxon>Neoteleostei</taxon>
        <taxon>Acanthomorphata</taxon>
        <taxon>Eupercaria</taxon>
        <taxon>Perciformes</taxon>
        <taxon>Cottioidei</taxon>
        <taxon>Cottales</taxon>
        <taxon>Liparidae</taxon>
        <taxon>Liparis</taxon>
    </lineage>
</organism>
<dbReference type="AlphaFoldDB" id="A0A4Z2E8K9"/>
<keyword evidence="3" id="KW-1185">Reference proteome</keyword>
<dbReference type="EMBL" id="SRLO01014092">
    <property type="protein sequence ID" value="TNN24864.1"/>
    <property type="molecule type" value="Genomic_DNA"/>
</dbReference>
<name>A0A4Z2E8K9_9TELE</name>
<gene>
    <name evidence="2" type="ORF">EYF80_065010</name>
</gene>
<evidence type="ECO:0000313" key="2">
    <source>
        <dbReference type="EMBL" id="TNN24864.1"/>
    </source>
</evidence>
<proteinExistence type="predicted"/>
<feature type="region of interest" description="Disordered" evidence="1">
    <location>
        <begin position="128"/>
        <end position="208"/>
    </location>
</feature>